<feature type="compositionally biased region" description="Basic residues" evidence="1">
    <location>
        <begin position="53"/>
        <end position="63"/>
    </location>
</feature>
<accession>A0A3N4K100</accession>
<proteinExistence type="predicted"/>
<keyword evidence="3" id="KW-1185">Reference proteome</keyword>
<feature type="compositionally biased region" description="Basic and acidic residues" evidence="1">
    <location>
        <begin position="81"/>
        <end position="91"/>
    </location>
</feature>
<name>A0A3N4K100_9PEZI</name>
<dbReference type="EMBL" id="ML120359">
    <property type="protein sequence ID" value="RPB04280.1"/>
    <property type="molecule type" value="Genomic_DNA"/>
</dbReference>
<evidence type="ECO:0000256" key="1">
    <source>
        <dbReference type="SAM" id="MobiDB-lite"/>
    </source>
</evidence>
<gene>
    <name evidence="2" type="ORF">L873DRAFT_1464237</name>
</gene>
<feature type="region of interest" description="Disordered" evidence="1">
    <location>
        <begin position="38"/>
        <end position="91"/>
    </location>
</feature>
<evidence type="ECO:0000313" key="3">
    <source>
        <dbReference type="Proteomes" id="UP000276215"/>
    </source>
</evidence>
<organism evidence="2 3">
    <name type="scientific">Choiromyces venosus 120613-1</name>
    <dbReference type="NCBI Taxonomy" id="1336337"/>
    <lineage>
        <taxon>Eukaryota</taxon>
        <taxon>Fungi</taxon>
        <taxon>Dikarya</taxon>
        <taxon>Ascomycota</taxon>
        <taxon>Pezizomycotina</taxon>
        <taxon>Pezizomycetes</taxon>
        <taxon>Pezizales</taxon>
        <taxon>Tuberaceae</taxon>
        <taxon>Choiromyces</taxon>
    </lineage>
</organism>
<evidence type="ECO:0000313" key="2">
    <source>
        <dbReference type="EMBL" id="RPB04280.1"/>
    </source>
</evidence>
<dbReference type="AlphaFoldDB" id="A0A3N4K100"/>
<reference evidence="2 3" key="1">
    <citation type="journal article" date="2018" name="Nat. Ecol. Evol.">
        <title>Pezizomycetes genomes reveal the molecular basis of ectomycorrhizal truffle lifestyle.</title>
        <authorList>
            <person name="Murat C."/>
            <person name="Payen T."/>
            <person name="Noel B."/>
            <person name="Kuo A."/>
            <person name="Morin E."/>
            <person name="Chen J."/>
            <person name="Kohler A."/>
            <person name="Krizsan K."/>
            <person name="Balestrini R."/>
            <person name="Da Silva C."/>
            <person name="Montanini B."/>
            <person name="Hainaut M."/>
            <person name="Levati E."/>
            <person name="Barry K.W."/>
            <person name="Belfiori B."/>
            <person name="Cichocki N."/>
            <person name="Clum A."/>
            <person name="Dockter R.B."/>
            <person name="Fauchery L."/>
            <person name="Guy J."/>
            <person name="Iotti M."/>
            <person name="Le Tacon F."/>
            <person name="Lindquist E.A."/>
            <person name="Lipzen A."/>
            <person name="Malagnac F."/>
            <person name="Mello A."/>
            <person name="Molinier V."/>
            <person name="Miyauchi S."/>
            <person name="Poulain J."/>
            <person name="Riccioni C."/>
            <person name="Rubini A."/>
            <person name="Sitrit Y."/>
            <person name="Splivallo R."/>
            <person name="Traeger S."/>
            <person name="Wang M."/>
            <person name="Zifcakova L."/>
            <person name="Wipf D."/>
            <person name="Zambonelli A."/>
            <person name="Paolocci F."/>
            <person name="Nowrousian M."/>
            <person name="Ottonello S."/>
            <person name="Baldrian P."/>
            <person name="Spatafora J.W."/>
            <person name="Henrissat B."/>
            <person name="Nagy L.G."/>
            <person name="Aury J.M."/>
            <person name="Wincker P."/>
            <person name="Grigoriev I.V."/>
            <person name="Bonfante P."/>
            <person name="Martin F.M."/>
        </authorList>
    </citation>
    <scope>NUCLEOTIDE SEQUENCE [LARGE SCALE GENOMIC DNA]</scope>
    <source>
        <strain evidence="2 3">120613-1</strain>
    </source>
</reference>
<dbReference type="Proteomes" id="UP000276215">
    <property type="component" value="Unassembled WGS sequence"/>
</dbReference>
<protein>
    <submittedName>
        <fullName evidence="2">Uncharacterized protein</fullName>
    </submittedName>
</protein>
<sequence>MIPMAYREQTGGNKALPKFPCCLDWKSQLCTRRQGWGCAVDRPSLPQSNPGRGSRRKKKKRKKENREELVQKRKHTTHTKGPTDRLIRPEK</sequence>